<dbReference type="InterPro" id="IPR025709">
    <property type="entry name" value="Leu_tRNA-synth_edit"/>
</dbReference>
<evidence type="ECO:0000256" key="2">
    <source>
        <dbReference type="ARBA" id="ARBA00022490"/>
    </source>
</evidence>
<evidence type="ECO:0000313" key="18">
    <source>
        <dbReference type="Proteomes" id="UP000041394"/>
    </source>
</evidence>
<evidence type="ECO:0000313" key="17">
    <source>
        <dbReference type="Proteomes" id="UP000038622"/>
    </source>
</evidence>
<dbReference type="InterPro" id="IPR009080">
    <property type="entry name" value="tRNAsynth_Ia_anticodon-bd"/>
</dbReference>
<reference evidence="14" key="1">
    <citation type="submission" date="2014-12" db="EMBL/GenBank/DDBJ databases">
        <title>Whole genome sequences of four Staphylococcus schleiferi canine isolates.</title>
        <authorList>
            <person name="Misic A.M."/>
            <person name="Cain C."/>
            <person name="Morris D.O."/>
            <person name="Rankin S."/>
            <person name="Beiting D."/>
        </authorList>
    </citation>
    <scope>NUCLEOTIDE SEQUENCE</scope>
    <source>
        <strain evidence="14">ASB11</strain>
        <strain evidence="15">ASB13</strain>
        <strain evidence="16">ASB9</strain>
    </source>
</reference>
<evidence type="ECO:0000313" key="14">
    <source>
        <dbReference type="EMBL" id="CRF40313.1"/>
    </source>
</evidence>
<dbReference type="OrthoDB" id="9810365at2"/>
<evidence type="ECO:0000313" key="19">
    <source>
        <dbReference type="Proteomes" id="UP000045175"/>
    </source>
</evidence>
<dbReference type="GO" id="GO:0002161">
    <property type="term" value="F:aminoacyl-tRNA deacylase activity"/>
    <property type="evidence" value="ECO:0007669"/>
    <property type="project" value="InterPro"/>
</dbReference>
<feature type="domain" description="Aminoacyl-tRNA synthetase class Ia" evidence="11">
    <location>
        <begin position="416"/>
        <end position="617"/>
    </location>
</feature>
<dbReference type="FunFam" id="1.10.730.10:FF:000002">
    <property type="entry name" value="Leucine--tRNA ligase"/>
    <property type="match status" value="1"/>
</dbReference>
<dbReference type="EMBL" id="CDML01000001">
    <property type="protein sequence ID" value="CRF40313.1"/>
    <property type="molecule type" value="Genomic_DNA"/>
</dbReference>
<dbReference type="InterPro" id="IPR002302">
    <property type="entry name" value="Leu-tRNA-ligase"/>
</dbReference>
<keyword evidence="6 9" id="KW-0648">Protein biosynthesis</keyword>
<dbReference type="PANTHER" id="PTHR43740">
    <property type="entry name" value="LEUCYL-TRNA SYNTHETASE"/>
    <property type="match status" value="1"/>
</dbReference>
<reference evidence="17" key="3">
    <citation type="submission" date="2014-12" db="EMBL/GenBank/DDBJ databases">
        <authorList>
            <person name="Smet A."/>
        </authorList>
    </citation>
    <scope>NUCLEOTIDE SEQUENCE [LARGE SCALE GENOMIC DNA]</scope>
</reference>
<evidence type="ECO:0000256" key="3">
    <source>
        <dbReference type="ARBA" id="ARBA00022598"/>
    </source>
</evidence>
<evidence type="ECO:0000256" key="9">
    <source>
        <dbReference type="HAMAP-Rule" id="MF_00049"/>
    </source>
</evidence>
<evidence type="ECO:0000313" key="16">
    <source>
        <dbReference type="EMBL" id="CRF44679.1"/>
    </source>
</evidence>
<evidence type="ECO:0000313" key="15">
    <source>
        <dbReference type="EMBL" id="CRF42380.1"/>
    </source>
</evidence>
<dbReference type="HAMAP" id="MF_00049_B">
    <property type="entry name" value="Leu_tRNA_synth_B"/>
    <property type="match status" value="1"/>
</dbReference>
<feature type="domain" description="Methionyl/Leucyl tRNA synthetase" evidence="12">
    <location>
        <begin position="35"/>
        <end position="179"/>
    </location>
</feature>
<evidence type="ECO:0000259" key="13">
    <source>
        <dbReference type="Pfam" id="PF13603"/>
    </source>
</evidence>
<dbReference type="Pfam" id="PF13603">
    <property type="entry name" value="tRNA-synt_1_2"/>
    <property type="match status" value="1"/>
</dbReference>
<dbReference type="InterPro" id="IPR015413">
    <property type="entry name" value="Methionyl/Leucyl_tRNA_Synth"/>
</dbReference>
<evidence type="ECO:0000256" key="10">
    <source>
        <dbReference type="RuleBase" id="RU363035"/>
    </source>
</evidence>
<keyword evidence="3 9" id="KW-0436">Ligase</keyword>
<dbReference type="EC" id="6.1.1.4" evidence="9"/>
<sequence>MQTYNPKEIEEKWQQVWAQTNAFEPSQDFSKPKKYILSMLPYPSGEVHMGHVRNYAIGDALARYARQMGFNVLHPMGFDAFGMPAENAAIKHGVHPKKWTYENMAKMRQEFEALGFSFCQEREFATCAPDYTKIEQQFFIEMYQKGLVYQKKAWLNWCPHDKTILANEQVIDGRCWRCDCLVEQKEMPQYYLKITAYVEELLAGLKALEGHWPNQVLRMQENWMGKSSGMAFSFSLDEKSQELLGHSQGLEVFTTRIDTLYGVTFIALAPGHPFVQTLLDKGVLDPMATKEIIAIQNTNMRTRALEKRGVALPLKAIHPLTKEPIPVFVANFVLENYGSGALMGVPGCDPRDYEFATLLNIRVVPLIVGQEVPCNDEGILQNSHDYNGLSTTEAKEQLSTLFEEQGLGQKVINYRLQDWGISRQRYWGALIPMVHCASCGLVCEKLENLPILLPENVVIDGEGNPLDKHPNFRDCTCPQCGGKAQRETDTMDTFFQSSWYFLRYTTPKELWDKQAFEPKELAYWMAVDTYIGGIEHAILHLLYARFFTRALRDLGYVKLDEPFLTLITQGMVLKDGAKMSKSKGNVVTPREILNKHGADIARLYIHFVAPPHKELDWNDQALEGAARFLRRFYEKSFLAQPCDDAPKMELSSLSAEDKQARQKVHTALQKCHDIFNQAVPNYPFNTLIAACMEALNALEKSTNKEVWTEGYYILTHALEPIIPHVCFEIAQRLFNLSNFRPLKVDSKALEQDHINIAITINGKKRGLVSVLKDTPKEELLEAARQEVEKWLEGQKVLKEVVVPAKLVNFVIA</sequence>
<evidence type="ECO:0000256" key="6">
    <source>
        <dbReference type="ARBA" id="ARBA00022917"/>
    </source>
</evidence>
<feature type="short sequence motif" description="'KMSKS' region" evidence="9">
    <location>
        <begin position="578"/>
        <end position="582"/>
    </location>
</feature>
<dbReference type="InterPro" id="IPR001412">
    <property type="entry name" value="aa-tRNA-synth_I_CS"/>
</dbReference>
<name>A0A0K2X4G4_9HELI</name>
<evidence type="ECO:0000256" key="1">
    <source>
        <dbReference type="ARBA" id="ARBA00005594"/>
    </source>
</evidence>
<evidence type="ECO:0000256" key="7">
    <source>
        <dbReference type="ARBA" id="ARBA00023146"/>
    </source>
</evidence>
<dbReference type="SUPFAM" id="SSF52374">
    <property type="entry name" value="Nucleotidylyl transferase"/>
    <property type="match status" value="1"/>
</dbReference>
<dbReference type="Gene3D" id="3.40.50.620">
    <property type="entry name" value="HUPs"/>
    <property type="match status" value="2"/>
</dbReference>
<organism evidence="14 17">
    <name type="scientific">Helicobacter ailurogastricus</name>
    <dbReference type="NCBI Taxonomy" id="1578720"/>
    <lineage>
        <taxon>Bacteria</taxon>
        <taxon>Pseudomonadati</taxon>
        <taxon>Campylobacterota</taxon>
        <taxon>Epsilonproteobacteria</taxon>
        <taxon>Campylobacterales</taxon>
        <taxon>Helicobacteraceae</taxon>
        <taxon>Helicobacter</taxon>
    </lineage>
</organism>
<dbReference type="Proteomes" id="UP000041394">
    <property type="component" value="Unassembled WGS sequence"/>
</dbReference>
<dbReference type="EMBL" id="CDMN01000049">
    <property type="protein sequence ID" value="CRF44679.1"/>
    <property type="molecule type" value="Genomic_DNA"/>
</dbReference>
<protein>
    <recommendedName>
        <fullName evidence="9">Leucine--tRNA ligase</fullName>
        <ecNumber evidence="9">6.1.1.4</ecNumber>
    </recommendedName>
    <alternativeName>
        <fullName evidence="9">Leucyl-tRNA synthetase</fullName>
        <shortName evidence="9">LeuRS</shortName>
    </alternativeName>
</protein>
<dbReference type="EMBL" id="CDMH01000025">
    <property type="protein sequence ID" value="CRF42380.1"/>
    <property type="molecule type" value="Genomic_DNA"/>
</dbReference>
<accession>A0A0K2X4G4</accession>
<feature type="domain" description="Leucyl-tRNA synthetase editing" evidence="13">
    <location>
        <begin position="221"/>
        <end position="399"/>
    </location>
</feature>
<dbReference type="InterPro" id="IPR014729">
    <property type="entry name" value="Rossmann-like_a/b/a_fold"/>
</dbReference>
<dbReference type="InterPro" id="IPR009008">
    <property type="entry name" value="Val/Leu/Ile-tRNA-synth_edit"/>
</dbReference>
<keyword evidence="4 9" id="KW-0547">Nucleotide-binding</keyword>
<dbReference type="Proteomes" id="UP000045175">
    <property type="component" value="Unassembled WGS sequence"/>
</dbReference>
<comment type="subcellular location">
    <subcellularLocation>
        <location evidence="9">Cytoplasm</location>
    </subcellularLocation>
</comment>
<dbReference type="SUPFAM" id="SSF50677">
    <property type="entry name" value="ValRS/IleRS/LeuRS editing domain"/>
    <property type="match status" value="1"/>
</dbReference>
<dbReference type="GO" id="GO:0005524">
    <property type="term" value="F:ATP binding"/>
    <property type="evidence" value="ECO:0007669"/>
    <property type="project" value="UniProtKB-UniRule"/>
</dbReference>
<dbReference type="AlphaFoldDB" id="A0A0K2X4G4"/>
<dbReference type="PANTHER" id="PTHR43740:SF2">
    <property type="entry name" value="LEUCINE--TRNA LIGASE, MITOCHONDRIAL"/>
    <property type="match status" value="1"/>
</dbReference>
<keyword evidence="17" id="KW-1185">Reference proteome</keyword>
<dbReference type="Gene3D" id="1.10.730.10">
    <property type="entry name" value="Isoleucyl-tRNA Synthetase, Domain 1"/>
    <property type="match status" value="2"/>
</dbReference>
<evidence type="ECO:0000259" key="12">
    <source>
        <dbReference type="Pfam" id="PF09334"/>
    </source>
</evidence>
<dbReference type="SUPFAM" id="SSF47323">
    <property type="entry name" value="Anticodon-binding domain of a subclass of class I aminoacyl-tRNA synthetases"/>
    <property type="match status" value="1"/>
</dbReference>
<comment type="similarity">
    <text evidence="1 9 10">Belongs to the class-I aminoacyl-tRNA synthetase family.</text>
</comment>
<evidence type="ECO:0000259" key="11">
    <source>
        <dbReference type="Pfam" id="PF00133"/>
    </source>
</evidence>
<dbReference type="Pfam" id="PF09334">
    <property type="entry name" value="tRNA-synt_1g"/>
    <property type="match status" value="1"/>
</dbReference>
<feature type="short sequence motif" description="'HIGH' region" evidence="9">
    <location>
        <begin position="41"/>
        <end position="51"/>
    </location>
</feature>
<proteinExistence type="inferred from homology"/>
<keyword evidence="5 9" id="KW-0067">ATP-binding</keyword>
<evidence type="ECO:0000256" key="5">
    <source>
        <dbReference type="ARBA" id="ARBA00022840"/>
    </source>
</evidence>
<dbReference type="PROSITE" id="PS00178">
    <property type="entry name" value="AA_TRNA_LIGASE_I"/>
    <property type="match status" value="1"/>
</dbReference>
<dbReference type="Pfam" id="PF00133">
    <property type="entry name" value="tRNA-synt_1"/>
    <property type="match status" value="1"/>
</dbReference>
<keyword evidence="7 9" id="KW-0030">Aminoacyl-tRNA synthetase</keyword>
<dbReference type="GO" id="GO:0004823">
    <property type="term" value="F:leucine-tRNA ligase activity"/>
    <property type="evidence" value="ECO:0007669"/>
    <property type="project" value="UniProtKB-UniRule"/>
</dbReference>
<gene>
    <name evidence="9" type="primary">leuS</name>
    <name evidence="14" type="ORF">HAL011_00650</name>
    <name evidence="15" type="ORF">HAL013_05540</name>
    <name evidence="16" type="ORF">HAL09_12760</name>
</gene>
<dbReference type="GO" id="GO:0006429">
    <property type="term" value="P:leucyl-tRNA aminoacylation"/>
    <property type="evidence" value="ECO:0007669"/>
    <property type="project" value="UniProtKB-UniRule"/>
</dbReference>
<keyword evidence="2 9" id="KW-0963">Cytoplasm</keyword>
<dbReference type="STRING" id="1578720.HAL011_00650"/>
<comment type="catalytic activity">
    <reaction evidence="8 9">
        <text>tRNA(Leu) + L-leucine + ATP = L-leucyl-tRNA(Leu) + AMP + diphosphate</text>
        <dbReference type="Rhea" id="RHEA:11688"/>
        <dbReference type="Rhea" id="RHEA-COMP:9613"/>
        <dbReference type="Rhea" id="RHEA-COMP:9622"/>
        <dbReference type="ChEBI" id="CHEBI:30616"/>
        <dbReference type="ChEBI" id="CHEBI:33019"/>
        <dbReference type="ChEBI" id="CHEBI:57427"/>
        <dbReference type="ChEBI" id="CHEBI:78442"/>
        <dbReference type="ChEBI" id="CHEBI:78494"/>
        <dbReference type="ChEBI" id="CHEBI:456215"/>
        <dbReference type="EC" id="6.1.1.4"/>
    </reaction>
</comment>
<dbReference type="NCBIfam" id="TIGR00396">
    <property type="entry name" value="leuS_bact"/>
    <property type="match status" value="1"/>
</dbReference>
<dbReference type="RefSeq" id="WP_053941026.1">
    <property type="nucleotide sequence ID" value="NZ_CDMH01000025.1"/>
</dbReference>
<evidence type="ECO:0000256" key="8">
    <source>
        <dbReference type="ARBA" id="ARBA00047469"/>
    </source>
</evidence>
<dbReference type="PRINTS" id="PR00985">
    <property type="entry name" value="TRNASYNTHLEU"/>
</dbReference>
<dbReference type="Proteomes" id="UP000038622">
    <property type="component" value="Unassembled WGS sequence"/>
</dbReference>
<dbReference type="GO" id="GO:0005829">
    <property type="term" value="C:cytosol"/>
    <property type="evidence" value="ECO:0007669"/>
    <property type="project" value="TreeGrafter"/>
</dbReference>
<evidence type="ECO:0000256" key="4">
    <source>
        <dbReference type="ARBA" id="ARBA00022741"/>
    </source>
</evidence>
<dbReference type="CDD" id="cd00812">
    <property type="entry name" value="LeuRS_core"/>
    <property type="match status" value="1"/>
</dbReference>
<feature type="binding site" evidence="9">
    <location>
        <position position="581"/>
    </location>
    <ligand>
        <name>ATP</name>
        <dbReference type="ChEBI" id="CHEBI:30616"/>
    </ligand>
</feature>
<reference evidence="18 19" key="2">
    <citation type="submission" date="2014-12" db="EMBL/GenBank/DDBJ databases">
        <authorList>
            <person name="Jaenicke S."/>
        </authorList>
    </citation>
    <scope>NUCLEOTIDE SEQUENCE [LARGE SCALE GENOMIC DNA]</scope>
</reference>
<dbReference type="InterPro" id="IPR002300">
    <property type="entry name" value="aa-tRNA-synth_Ia"/>
</dbReference>